<gene>
    <name evidence="1" type="ORF">URODEC1_LOCUS100419</name>
</gene>
<dbReference type="AlphaFoldDB" id="A0ABC9F0A0"/>
<proteinExistence type="predicted"/>
<organism evidence="1 2">
    <name type="scientific">Urochloa decumbens</name>
    <dbReference type="NCBI Taxonomy" id="240449"/>
    <lineage>
        <taxon>Eukaryota</taxon>
        <taxon>Viridiplantae</taxon>
        <taxon>Streptophyta</taxon>
        <taxon>Embryophyta</taxon>
        <taxon>Tracheophyta</taxon>
        <taxon>Spermatophyta</taxon>
        <taxon>Magnoliopsida</taxon>
        <taxon>Liliopsida</taxon>
        <taxon>Poales</taxon>
        <taxon>Poaceae</taxon>
        <taxon>PACMAD clade</taxon>
        <taxon>Panicoideae</taxon>
        <taxon>Panicodae</taxon>
        <taxon>Paniceae</taxon>
        <taxon>Melinidinae</taxon>
        <taxon>Urochloa</taxon>
    </lineage>
</organism>
<name>A0ABC9F0A0_9POAL</name>
<evidence type="ECO:0000313" key="1">
    <source>
        <dbReference type="EMBL" id="CAL5066385.1"/>
    </source>
</evidence>
<dbReference type="EMBL" id="OZ075115">
    <property type="protein sequence ID" value="CAL5066385.1"/>
    <property type="molecule type" value="Genomic_DNA"/>
</dbReference>
<keyword evidence="2" id="KW-1185">Reference proteome</keyword>
<dbReference type="Proteomes" id="UP001497457">
    <property type="component" value="Chromosome 5rd"/>
</dbReference>
<evidence type="ECO:0000313" key="2">
    <source>
        <dbReference type="Proteomes" id="UP001497457"/>
    </source>
</evidence>
<reference evidence="2" key="1">
    <citation type="submission" date="2024-06" db="EMBL/GenBank/DDBJ databases">
        <authorList>
            <person name="Ryan C."/>
        </authorList>
    </citation>
    <scope>NUCLEOTIDE SEQUENCE [LARGE SCALE GENOMIC DNA]</scope>
</reference>
<sequence length="159" mass="17567">MALPLPLPEVEETDEDGALLLELEERRRRPPQIKMKLAPYAMYCVFNGAGPRGQALGAAYTGLHFVLYFVRFLAVSPVPEVAAFWGPIHTAVQCLCYATTALVMCAFIRWYMAVDGVYHVEFDPQMLEPPPAATVVEVPALLSLLACSRYVPLPTLPCL</sequence>
<protein>
    <submittedName>
        <fullName evidence="1">Uncharacterized protein</fullName>
    </submittedName>
</protein>
<accession>A0ABC9F0A0</accession>
<reference evidence="1 2" key="2">
    <citation type="submission" date="2024-10" db="EMBL/GenBank/DDBJ databases">
        <authorList>
            <person name="Ryan C."/>
        </authorList>
    </citation>
    <scope>NUCLEOTIDE SEQUENCE [LARGE SCALE GENOMIC DNA]</scope>
</reference>